<organism evidence="2 3">
    <name type="scientific">Maritimibacter dapengensis</name>
    <dbReference type="NCBI Taxonomy" id="2836868"/>
    <lineage>
        <taxon>Bacteria</taxon>
        <taxon>Pseudomonadati</taxon>
        <taxon>Pseudomonadota</taxon>
        <taxon>Alphaproteobacteria</taxon>
        <taxon>Rhodobacterales</taxon>
        <taxon>Roseobacteraceae</taxon>
        <taxon>Maritimibacter</taxon>
    </lineage>
</organism>
<evidence type="ECO:0000256" key="1">
    <source>
        <dbReference type="SAM" id="Phobius"/>
    </source>
</evidence>
<feature type="transmembrane region" description="Helical" evidence="1">
    <location>
        <begin position="24"/>
        <end position="56"/>
    </location>
</feature>
<proteinExistence type="predicted"/>
<sequence length="149" mass="16057">MKTETYGYTRPAARPSRLRGSGEAIAFGAGVAALAGAVGVIGAGLLGALAAAGWYLGRRGHFGIARGHGEIRLDLQGIVVPTGREALRLSYKGISDIEASRRDGDRHLVIRHMDGTIRISASTLVNDTDFDRLWASLERRVGLHRGYRY</sequence>
<reference evidence="2 3" key="1">
    <citation type="submission" date="2021-05" db="EMBL/GenBank/DDBJ databases">
        <title>Culturable bacteria isolated from Daya Bay.</title>
        <authorList>
            <person name="Zheng W."/>
            <person name="Yu S."/>
            <person name="Huang Y."/>
        </authorList>
    </citation>
    <scope>NUCLEOTIDE SEQUENCE [LARGE SCALE GENOMIC DNA]</scope>
    <source>
        <strain evidence="2 3">DP4N28-5</strain>
    </source>
</reference>
<dbReference type="Proteomes" id="UP000756530">
    <property type="component" value="Unassembled WGS sequence"/>
</dbReference>
<comment type="caution">
    <text evidence="2">The sequence shown here is derived from an EMBL/GenBank/DDBJ whole genome shotgun (WGS) entry which is preliminary data.</text>
</comment>
<evidence type="ECO:0000313" key="2">
    <source>
        <dbReference type="EMBL" id="MBV7380349.1"/>
    </source>
</evidence>
<evidence type="ECO:0008006" key="4">
    <source>
        <dbReference type="Google" id="ProtNLM"/>
    </source>
</evidence>
<gene>
    <name evidence="2" type="ORF">KJP28_15595</name>
</gene>
<name>A0ABS6T541_9RHOB</name>
<evidence type="ECO:0000313" key="3">
    <source>
        <dbReference type="Proteomes" id="UP000756530"/>
    </source>
</evidence>
<accession>A0ABS6T541</accession>
<keyword evidence="3" id="KW-1185">Reference proteome</keyword>
<keyword evidence="1" id="KW-1133">Transmembrane helix</keyword>
<protein>
    <recommendedName>
        <fullName evidence="4">PH domain-containing protein</fullName>
    </recommendedName>
</protein>
<keyword evidence="1" id="KW-0812">Transmembrane</keyword>
<dbReference type="RefSeq" id="WP_218393559.1">
    <property type="nucleotide sequence ID" value="NZ_JAHUZE010000004.1"/>
</dbReference>
<dbReference type="EMBL" id="JAHUZE010000004">
    <property type="protein sequence ID" value="MBV7380349.1"/>
    <property type="molecule type" value="Genomic_DNA"/>
</dbReference>
<keyword evidence="1" id="KW-0472">Membrane</keyword>